<comment type="caution">
    <text evidence="2">The sequence shown here is derived from an EMBL/GenBank/DDBJ whole genome shotgun (WGS) entry which is preliminary data.</text>
</comment>
<dbReference type="Proteomes" id="UP000320811">
    <property type="component" value="Unassembled WGS sequence"/>
</dbReference>
<dbReference type="InterPro" id="IPR058512">
    <property type="entry name" value="DUF8199"/>
</dbReference>
<keyword evidence="1" id="KW-0732">Signal</keyword>
<dbReference type="RefSeq" id="WP_145665658.1">
    <property type="nucleotide sequence ID" value="NZ_VIWO01000002.1"/>
</dbReference>
<organism evidence="2 3">
    <name type="scientific">Chitinophaga polysaccharea</name>
    <dbReference type="NCBI Taxonomy" id="1293035"/>
    <lineage>
        <taxon>Bacteria</taxon>
        <taxon>Pseudomonadati</taxon>
        <taxon>Bacteroidota</taxon>
        <taxon>Chitinophagia</taxon>
        <taxon>Chitinophagales</taxon>
        <taxon>Chitinophagaceae</taxon>
        <taxon>Chitinophaga</taxon>
    </lineage>
</organism>
<feature type="chain" id="PRO_5022171454" evidence="1">
    <location>
        <begin position="20"/>
        <end position="131"/>
    </location>
</feature>
<reference evidence="2 3" key="1">
    <citation type="submission" date="2019-06" db="EMBL/GenBank/DDBJ databases">
        <title>Sorghum-associated microbial communities from plants grown in Nebraska, USA.</title>
        <authorList>
            <person name="Schachtman D."/>
        </authorList>
    </citation>
    <scope>NUCLEOTIDE SEQUENCE [LARGE SCALE GENOMIC DNA]</scope>
    <source>
        <strain evidence="2 3">1209</strain>
    </source>
</reference>
<dbReference type="OrthoDB" id="676308at2"/>
<accession>A0A561PW17</accession>
<protein>
    <submittedName>
        <fullName evidence="2">Uncharacterized protein</fullName>
    </submittedName>
</protein>
<evidence type="ECO:0000256" key="1">
    <source>
        <dbReference type="SAM" id="SignalP"/>
    </source>
</evidence>
<evidence type="ECO:0000313" key="3">
    <source>
        <dbReference type="Proteomes" id="UP000320811"/>
    </source>
</evidence>
<dbReference type="Pfam" id="PF26622">
    <property type="entry name" value="DUF8199"/>
    <property type="match status" value="1"/>
</dbReference>
<evidence type="ECO:0000313" key="2">
    <source>
        <dbReference type="EMBL" id="TWF42326.1"/>
    </source>
</evidence>
<keyword evidence="3" id="KW-1185">Reference proteome</keyword>
<feature type="signal peptide" evidence="1">
    <location>
        <begin position="1"/>
        <end position="19"/>
    </location>
</feature>
<proteinExistence type="predicted"/>
<dbReference type="EMBL" id="VIWO01000002">
    <property type="protein sequence ID" value="TWF42326.1"/>
    <property type="molecule type" value="Genomic_DNA"/>
</dbReference>
<name>A0A561PW17_9BACT</name>
<gene>
    <name evidence="2" type="ORF">FHW36_10281</name>
</gene>
<dbReference type="InterPro" id="IPR058060">
    <property type="entry name" value="HYC_CC_PP"/>
</dbReference>
<dbReference type="AlphaFoldDB" id="A0A561PW17"/>
<dbReference type="NCBIfam" id="NF047658">
    <property type="entry name" value="HYC_CC_PP"/>
    <property type="match status" value="1"/>
</dbReference>
<sequence>MKKVLTLLLAILYLGSSTGATFHLHYCMDKLVTVQFWHQDSPCNKCVAKVEKACAKPCCKDKHQTLKLEKDHKVAENDVALKYLATAAAPLATFEFSQAGINPLATSFPLTHAPPRSNKVPSHILHCTFRI</sequence>